<sequence length="259" mass="28557">MKLKRLFHSVWALGFVACSDSPIAPPPPPPPPIPPTLSVTTNEVGPESALVHASANTAVAWRVFWGSTLAFGDTTPETSPSPELNQTLRGLRALTTYYYQVEARLDSLRVRLSGEFRTPDYPVCDNRNTTTPTVTVTITWTSPTPPVMGNIPVLDNVDLRDCNGRVLTQNGDQFFSGSPGTVQMRVNYGSGPHWFGGMVFTNDIWFVRWVDASEFRVNGVRLTQPTDSMPPTWPCRPDVGCIPGPRWKFWVDSLGGVHS</sequence>
<organism evidence="2 3">
    <name type="scientific">Candidatus Jorgensenbacteria bacterium GW2011_GWA1_48_11</name>
    <dbReference type="NCBI Taxonomy" id="1618660"/>
    <lineage>
        <taxon>Bacteria</taxon>
        <taxon>Candidatus Joergenseniibacteriota</taxon>
    </lineage>
</organism>
<name>A0A0G1UC20_9BACT</name>
<dbReference type="Proteomes" id="UP000034956">
    <property type="component" value="Unassembled WGS sequence"/>
</dbReference>
<proteinExistence type="predicted"/>
<dbReference type="PROSITE" id="PS51257">
    <property type="entry name" value="PROKAR_LIPOPROTEIN"/>
    <property type="match status" value="1"/>
</dbReference>
<comment type="caution">
    <text evidence="2">The sequence shown here is derived from an EMBL/GenBank/DDBJ whole genome shotgun (WGS) entry which is preliminary data.</text>
</comment>
<reference evidence="2 3" key="1">
    <citation type="journal article" date="2015" name="Nature">
        <title>rRNA introns, odd ribosomes, and small enigmatic genomes across a large radiation of phyla.</title>
        <authorList>
            <person name="Brown C.T."/>
            <person name="Hug L.A."/>
            <person name="Thomas B.C."/>
            <person name="Sharon I."/>
            <person name="Castelle C.J."/>
            <person name="Singh A."/>
            <person name="Wilkins M.J."/>
            <person name="Williams K.H."/>
            <person name="Banfield J.F."/>
        </authorList>
    </citation>
    <scope>NUCLEOTIDE SEQUENCE [LARGE SCALE GENOMIC DNA]</scope>
</reference>
<protein>
    <recommendedName>
        <fullName evidence="1">Fibronectin type-III domain-containing protein</fullName>
    </recommendedName>
</protein>
<dbReference type="PROSITE" id="PS50853">
    <property type="entry name" value="FN3"/>
    <property type="match status" value="1"/>
</dbReference>
<gene>
    <name evidence="2" type="ORF">UY23_C0001G0273</name>
</gene>
<dbReference type="AlphaFoldDB" id="A0A0G1UC20"/>
<evidence type="ECO:0000313" key="3">
    <source>
        <dbReference type="Proteomes" id="UP000034956"/>
    </source>
</evidence>
<evidence type="ECO:0000259" key="1">
    <source>
        <dbReference type="PROSITE" id="PS50853"/>
    </source>
</evidence>
<dbReference type="InterPro" id="IPR003961">
    <property type="entry name" value="FN3_dom"/>
</dbReference>
<accession>A0A0G1UC20</accession>
<dbReference type="EMBL" id="LCPF01000001">
    <property type="protein sequence ID" value="KKU91667.1"/>
    <property type="molecule type" value="Genomic_DNA"/>
</dbReference>
<feature type="domain" description="Fibronectin type-III" evidence="1">
    <location>
        <begin position="31"/>
        <end position="121"/>
    </location>
</feature>
<evidence type="ECO:0000313" key="2">
    <source>
        <dbReference type="EMBL" id="KKU91667.1"/>
    </source>
</evidence>